<evidence type="ECO:0000313" key="3">
    <source>
        <dbReference type="Proteomes" id="UP001431131"/>
    </source>
</evidence>
<feature type="chain" id="PRO_5043812029" description="Secreted protein" evidence="1">
    <location>
        <begin position="25"/>
        <end position="270"/>
    </location>
</feature>
<evidence type="ECO:0008006" key="4">
    <source>
        <dbReference type="Google" id="ProtNLM"/>
    </source>
</evidence>
<comment type="caution">
    <text evidence="2">The sequence shown here is derived from an EMBL/GenBank/DDBJ whole genome shotgun (WGS) entry which is preliminary data.</text>
</comment>
<evidence type="ECO:0000256" key="1">
    <source>
        <dbReference type="SAM" id="SignalP"/>
    </source>
</evidence>
<dbReference type="Proteomes" id="UP001431131">
    <property type="component" value="Unassembled WGS sequence"/>
</dbReference>
<organism evidence="2 3">
    <name type="scientific">Fredinandcohnia quinoae</name>
    <dbReference type="NCBI Taxonomy" id="2918902"/>
    <lineage>
        <taxon>Bacteria</taxon>
        <taxon>Bacillati</taxon>
        <taxon>Bacillota</taxon>
        <taxon>Bacilli</taxon>
        <taxon>Bacillales</taxon>
        <taxon>Bacillaceae</taxon>
        <taxon>Fredinandcohnia</taxon>
    </lineage>
</organism>
<accession>A0AAW5E7G3</accession>
<keyword evidence="3" id="KW-1185">Reference proteome</keyword>
<name>A0AAW5E7G3_9BACI</name>
<reference evidence="2" key="1">
    <citation type="submission" date="2022-02" db="EMBL/GenBank/DDBJ databases">
        <title>Fredinandcohnia quinoae sp. nov. isolated from Chenopodium quinoa seeds.</title>
        <authorList>
            <person name="Saati-Santamaria Z."/>
            <person name="Flores-Felix J.D."/>
            <person name="Igual J.M."/>
            <person name="Velazquez E."/>
            <person name="Garcia-Fraile P."/>
            <person name="Martinez-Molina E."/>
        </authorList>
    </citation>
    <scope>NUCLEOTIDE SEQUENCE</scope>
    <source>
        <strain evidence="2">SECRCQ15</strain>
    </source>
</reference>
<dbReference type="EMBL" id="JAKTTI010000035">
    <property type="protein sequence ID" value="MCH1627170.1"/>
    <property type="molecule type" value="Genomic_DNA"/>
</dbReference>
<dbReference type="AlphaFoldDB" id="A0AAW5E7G3"/>
<evidence type="ECO:0000313" key="2">
    <source>
        <dbReference type="EMBL" id="MCH1627170.1"/>
    </source>
</evidence>
<sequence>MNMRKSMITGVVLLIIGTSTTVVASQNTGYVSEFFGGITNSFVKDTHDQVVVESGIKMKIEESVSGGKSSLIVASFEKEDETIFPEGASISNLELDVKHGASYMIQQQLTEDRKKIIVMFDIDALSNLEGKSVTIRAGAIVSDETGEILASGPFKNKFIAHDRSNKTDIDLTLKQQNEEVILETVYVSPIGIGIEGKRIDGKSSYLPEISPIVKVMTTDNQIIELSTSSTSTTDIGFKWQYSQDPIGNRIFLDMSTIKNIMINNQIIKLD</sequence>
<gene>
    <name evidence="2" type="ORF">MJG50_17695</name>
</gene>
<dbReference type="RefSeq" id="WP_240257090.1">
    <property type="nucleotide sequence ID" value="NZ_JAKTTI010000035.1"/>
</dbReference>
<proteinExistence type="predicted"/>
<protein>
    <recommendedName>
        <fullName evidence="4">Secreted protein</fullName>
    </recommendedName>
</protein>
<keyword evidence="1" id="KW-0732">Signal</keyword>
<feature type="signal peptide" evidence="1">
    <location>
        <begin position="1"/>
        <end position="24"/>
    </location>
</feature>